<evidence type="ECO:0000259" key="4">
    <source>
        <dbReference type="Pfam" id="PF00933"/>
    </source>
</evidence>
<accession>A0A0Z8CHI0</accession>
<protein>
    <submittedName>
        <fullName evidence="5">Beta-glucosidase</fullName>
        <ecNumber evidence="5">3.2.1.21</ecNumber>
    </submittedName>
</protein>
<dbReference type="InterPro" id="IPR017853">
    <property type="entry name" value="GH"/>
</dbReference>
<keyword evidence="3" id="KW-1133">Transmembrane helix</keyword>
<comment type="similarity">
    <text evidence="1">Belongs to the glycosyl hydrolase 3 family.</text>
</comment>
<dbReference type="GO" id="GO:0008422">
    <property type="term" value="F:beta-glucosidase activity"/>
    <property type="evidence" value="ECO:0007669"/>
    <property type="project" value="UniProtKB-EC"/>
</dbReference>
<name>A0A0Z8CHI0_STRSU</name>
<sequence length="159" mass="17267">MREIYLKAFEIPVKEGGATAIMSSFNRIGTLWAGGNSDLLNTVLRDEWGFRGMVITDFDGQDYMSPDQAIRNGGDLMLTPVGDVPTATSTGTEEGVTALRQATKNILYTVAHSAAFDIYKPKTKWWIVVLVASNIALIGLTGLGLVKLTGKKKEEKEVA</sequence>
<evidence type="ECO:0000313" key="6">
    <source>
        <dbReference type="Proteomes" id="UP000073434"/>
    </source>
</evidence>
<dbReference type="PANTHER" id="PTHR42715:SF10">
    <property type="entry name" value="BETA-GLUCOSIDASE"/>
    <property type="match status" value="1"/>
</dbReference>
<dbReference type="InterPro" id="IPR001764">
    <property type="entry name" value="Glyco_hydro_3_N"/>
</dbReference>
<keyword evidence="3" id="KW-0472">Membrane</keyword>
<feature type="domain" description="Glycoside hydrolase family 3 N-terminal" evidence="4">
    <location>
        <begin position="1"/>
        <end position="57"/>
    </location>
</feature>
<dbReference type="PANTHER" id="PTHR42715">
    <property type="entry name" value="BETA-GLUCOSIDASE"/>
    <property type="match status" value="1"/>
</dbReference>
<keyword evidence="5" id="KW-0326">Glycosidase</keyword>
<feature type="transmembrane region" description="Helical" evidence="3">
    <location>
        <begin position="125"/>
        <end position="146"/>
    </location>
</feature>
<evidence type="ECO:0000313" key="5">
    <source>
        <dbReference type="EMBL" id="CYU25459.1"/>
    </source>
</evidence>
<keyword evidence="2 5" id="KW-0378">Hydrolase</keyword>
<dbReference type="Proteomes" id="UP000073434">
    <property type="component" value="Unassembled WGS sequence"/>
</dbReference>
<dbReference type="SUPFAM" id="SSF51445">
    <property type="entry name" value="(Trans)glycosidases"/>
    <property type="match status" value="1"/>
</dbReference>
<dbReference type="Gene3D" id="3.20.20.300">
    <property type="entry name" value="Glycoside hydrolase, family 3, N-terminal domain"/>
    <property type="match status" value="1"/>
</dbReference>
<proteinExistence type="inferred from homology"/>
<keyword evidence="3" id="KW-0812">Transmembrane</keyword>
<dbReference type="InterPro" id="IPR036962">
    <property type="entry name" value="Glyco_hydro_3_N_sf"/>
</dbReference>
<dbReference type="InterPro" id="IPR050288">
    <property type="entry name" value="Cellulose_deg_GH3"/>
</dbReference>
<reference evidence="5 6" key="1">
    <citation type="submission" date="2016-02" db="EMBL/GenBank/DDBJ databases">
        <authorList>
            <consortium name="Pathogen Informatics"/>
        </authorList>
    </citation>
    <scope>NUCLEOTIDE SEQUENCE [LARGE SCALE GENOMIC DNA]</scope>
    <source>
        <strain evidence="5 6">LSS23</strain>
    </source>
</reference>
<evidence type="ECO:0000256" key="1">
    <source>
        <dbReference type="ARBA" id="ARBA00005336"/>
    </source>
</evidence>
<gene>
    <name evidence="5" type="ORF">ERS132385_00372</name>
</gene>
<dbReference type="EC" id="3.2.1.21" evidence="5"/>
<dbReference type="GO" id="GO:0005975">
    <property type="term" value="P:carbohydrate metabolic process"/>
    <property type="evidence" value="ECO:0007669"/>
    <property type="project" value="InterPro"/>
</dbReference>
<evidence type="ECO:0000256" key="2">
    <source>
        <dbReference type="ARBA" id="ARBA00022801"/>
    </source>
</evidence>
<dbReference type="EMBL" id="FIFW01000003">
    <property type="protein sequence ID" value="CYU25459.1"/>
    <property type="molecule type" value="Genomic_DNA"/>
</dbReference>
<organism evidence="5 6">
    <name type="scientific">Streptococcus suis</name>
    <dbReference type="NCBI Taxonomy" id="1307"/>
    <lineage>
        <taxon>Bacteria</taxon>
        <taxon>Bacillati</taxon>
        <taxon>Bacillota</taxon>
        <taxon>Bacilli</taxon>
        <taxon>Lactobacillales</taxon>
        <taxon>Streptococcaceae</taxon>
        <taxon>Streptococcus</taxon>
    </lineage>
</organism>
<evidence type="ECO:0000256" key="3">
    <source>
        <dbReference type="SAM" id="Phobius"/>
    </source>
</evidence>
<dbReference type="AlphaFoldDB" id="A0A0Z8CHI0"/>
<dbReference type="Pfam" id="PF00933">
    <property type="entry name" value="Glyco_hydro_3"/>
    <property type="match status" value="1"/>
</dbReference>